<name>A0AAD5U5K5_9FUNG</name>
<dbReference type="PANTHER" id="PTHR12356:SF3">
    <property type="entry name" value="NUCLEAR MIGRATION PROTEIN NUDC"/>
    <property type="match status" value="1"/>
</dbReference>
<evidence type="ECO:0000256" key="5">
    <source>
        <dbReference type="SAM" id="MobiDB-lite"/>
    </source>
</evidence>
<dbReference type="Proteomes" id="UP001211065">
    <property type="component" value="Unassembled WGS sequence"/>
</dbReference>
<dbReference type="EMBL" id="JADGJW010000067">
    <property type="protein sequence ID" value="KAJ3225231.1"/>
    <property type="molecule type" value="Genomic_DNA"/>
</dbReference>
<protein>
    <recommendedName>
        <fullName evidence="4">Nuclear movement protein nudC</fullName>
    </recommendedName>
</protein>
<dbReference type="InterPro" id="IPR008978">
    <property type="entry name" value="HSP20-like_chaperone"/>
</dbReference>
<proteinExistence type="predicted"/>
<evidence type="ECO:0000259" key="6">
    <source>
        <dbReference type="PROSITE" id="PS51203"/>
    </source>
</evidence>
<reference evidence="7" key="1">
    <citation type="submission" date="2020-05" db="EMBL/GenBank/DDBJ databases">
        <title>Phylogenomic resolution of chytrid fungi.</title>
        <authorList>
            <person name="Stajich J.E."/>
            <person name="Amses K."/>
            <person name="Simmons R."/>
            <person name="Seto K."/>
            <person name="Myers J."/>
            <person name="Bonds A."/>
            <person name="Quandt C.A."/>
            <person name="Barry K."/>
            <person name="Liu P."/>
            <person name="Grigoriev I."/>
            <person name="Longcore J.E."/>
            <person name="James T.Y."/>
        </authorList>
    </citation>
    <scope>NUCLEOTIDE SEQUENCE</scope>
    <source>
        <strain evidence="7">JEL0476</strain>
    </source>
</reference>
<dbReference type="InterPro" id="IPR037898">
    <property type="entry name" value="NudC_fam"/>
</dbReference>
<dbReference type="InterPro" id="IPR007052">
    <property type="entry name" value="CS_dom"/>
</dbReference>
<dbReference type="Gene3D" id="2.60.40.790">
    <property type="match status" value="1"/>
</dbReference>
<keyword evidence="2" id="KW-0963">Cytoplasm</keyword>
<gene>
    <name evidence="7" type="ORF">HK099_007149</name>
</gene>
<keyword evidence="8" id="KW-1185">Reference proteome</keyword>
<sequence>MVELSEVSDDKEVELSEEEQKIKDQNDKLREEEEQNSLPYRWKQTLYDVDVTFKVPAGTKGKQLDIVIKTDTFKVGFKGQPPITEGKFSKPVKSEDSTWLIDNENLEIHLEKVNKQEWWENVIVGAPKIDTKKIQPENSKLSDLDGETRSMVEKMMFDQKQKSLGLPSSEDLKKMEALEKFKKQHPEMDFSQAKIN</sequence>
<dbReference type="CDD" id="cd06467">
    <property type="entry name" value="p23_NUDC_like"/>
    <property type="match status" value="1"/>
</dbReference>
<feature type="region of interest" description="Disordered" evidence="5">
    <location>
        <begin position="1"/>
        <end position="36"/>
    </location>
</feature>
<evidence type="ECO:0000256" key="1">
    <source>
        <dbReference type="ARBA" id="ARBA00004496"/>
    </source>
</evidence>
<evidence type="ECO:0000313" key="8">
    <source>
        <dbReference type="Proteomes" id="UP001211065"/>
    </source>
</evidence>
<dbReference type="Pfam" id="PF04969">
    <property type="entry name" value="CS"/>
    <property type="match status" value="1"/>
</dbReference>
<comment type="caution">
    <text evidence="7">The sequence shown here is derived from an EMBL/GenBank/DDBJ whole genome shotgun (WGS) entry which is preliminary data.</text>
</comment>
<comment type="function">
    <text evidence="3">Required for nuclear movement. May interact between microtubules and nuclei and/or may be involved in the generation of force used to move nuclei during interphase.</text>
</comment>
<dbReference type="GO" id="GO:0051082">
    <property type="term" value="F:unfolded protein binding"/>
    <property type="evidence" value="ECO:0007669"/>
    <property type="project" value="TreeGrafter"/>
</dbReference>
<feature type="compositionally biased region" description="Basic and acidic residues" evidence="5">
    <location>
        <begin position="8"/>
        <end position="31"/>
    </location>
</feature>
<comment type="subcellular location">
    <subcellularLocation>
        <location evidence="1">Cytoplasm</location>
    </subcellularLocation>
</comment>
<dbReference type="PROSITE" id="PS51203">
    <property type="entry name" value="CS"/>
    <property type="match status" value="1"/>
</dbReference>
<organism evidence="7 8">
    <name type="scientific">Clydaea vesicula</name>
    <dbReference type="NCBI Taxonomy" id="447962"/>
    <lineage>
        <taxon>Eukaryota</taxon>
        <taxon>Fungi</taxon>
        <taxon>Fungi incertae sedis</taxon>
        <taxon>Chytridiomycota</taxon>
        <taxon>Chytridiomycota incertae sedis</taxon>
        <taxon>Chytridiomycetes</taxon>
        <taxon>Lobulomycetales</taxon>
        <taxon>Lobulomycetaceae</taxon>
        <taxon>Clydaea</taxon>
    </lineage>
</organism>
<dbReference type="PANTHER" id="PTHR12356">
    <property type="entry name" value="NUCLEAR MOVEMENT PROTEIN NUDC"/>
    <property type="match status" value="1"/>
</dbReference>
<dbReference type="FunFam" id="2.60.40.790:FF:000001">
    <property type="entry name" value="Nuclear migration protein nudC"/>
    <property type="match status" value="1"/>
</dbReference>
<evidence type="ECO:0000256" key="2">
    <source>
        <dbReference type="ARBA" id="ARBA00022490"/>
    </source>
</evidence>
<evidence type="ECO:0000313" key="7">
    <source>
        <dbReference type="EMBL" id="KAJ3225231.1"/>
    </source>
</evidence>
<dbReference type="AlphaFoldDB" id="A0AAD5U5K5"/>
<accession>A0AAD5U5K5</accession>
<dbReference type="SUPFAM" id="SSF49764">
    <property type="entry name" value="HSP20-like chaperones"/>
    <property type="match status" value="1"/>
</dbReference>
<evidence type="ECO:0000256" key="3">
    <source>
        <dbReference type="ARBA" id="ARBA00059400"/>
    </source>
</evidence>
<dbReference type="GO" id="GO:0006457">
    <property type="term" value="P:protein folding"/>
    <property type="evidence" value="ECO:0007669"/>
    <property type="project" value="TreeGrafter"/>
</dbReference>
<dbReference type="GO" id="GO:0005737">
    <property type="term" value="C:cytoplasm"/>
    <property type="evidence" value="ECO:0007669"/>
    <property type="project" value="UniProtKB-SubCell"/>
</dbReference>
<evidence type="ECO:0000256" key="4">
    <source>
        <dbReference type="ARBA" id="ARBA00068398"/>
    </source>
</evidence>
<feature type="domain" description="CS" evidence="6">
    <location>
        <begin position="35"/>
        <end position="123"/>
    </location>
</feature>